<protein>
    <recommendedName>
        <fullName evidence="3">GTP-binding signal recognition particle</fullName>
    </recommendedName>
</protein>
<accession>A0A0G1L8D5</accession>
<dbReference type="AlphaFoldDB" id="A0A0G1L8D5"/>
<evidence type="ECO:0008006" key="3">
    <source>
        <dbReference type="Google" id="ProtNLM"/>
    </source>
</evidence>
<dbReference type="Proteomes" id="UP000033966">
    <property type="component" value="Unassembled WGS sequence"/>
</dbReference>
<name>A0A0G1L8D5_9BACT</name>
<dbReference type="InterPro" id="IPR026350">
    <property type="entry name" value="GxxExxY"/>
</dbReference>
<reference evidence="1 2" key="1">
    <citation type="journal article" date="2015" name="Nature">
        <title>rRNA introns, odd ribosomes, and small enigmatic genomes across a large radiation of phyla.</title>
        <authorList>
            <person name="Brown C.T."/>
            <person name="Hug L.A."/>
            <person name="Thomas B.C."/>
            <person name="Sharon I."/>
            <person name="Castelle C.J."/>
            <person name="Singh A."/>
            <person name="Wilkins M.J."/>
            <person name="Williams K.H."/>
            <person name="Banfield J.F."/>
        </authorList>
    </citation>
    <scope>NUCLEOTIDE SEQUENCE [LARGE SCALE GENOMIC DNA]</scope>
</reference>
<dbReference type="Pfam" id="PF13366">
    <property type="entry name" value="PDDEXK_3"/>
    <property type="match status" value="1"/>
</dbReference>
<sequence length="126" mass="14493">MKNEHVVFPELSYKIIGAASTVFNELGWGLKEKEYQKALALEFKNSYLHFDEQVFIPITYNNTRIGNYYADFIIEGKVLLELKVVHKLGYSQVKQVLGYLKIAGIKLGILIYFTKELKKALNIAVF</sequence>
<evidence type="ECO:0000313" key="1">
    <source>
        <dbReference type="EMBL" id="KKT92181.1"/>
    </source>
</evidence>
<evidence type="ECO:0000313" key="2">
    <source>
        <dbReference type="Proteomes" id="UP000033966"/>
    </source>
</evidence>
<dbReference type="NCBIfam" id="TIGR04256">
    <property type="entry name" value="GxxExxY"/>
    <property type="match status" value="1"/>
</dbReference>
<proteinExistence type="predicted"/>
<gene>
    <name evidence="1" type="ORF">UW92_C0005G0029</name>
</gene>
<organism evidence="1 2">
    <name type="scientific">Candidatus Jorgensenbacteria bacterium GW2011_GWA2_45_13</name>
    <dbReference type="NCBI Taxonomy" id="1618662"/>
    <lineage>
        <taxon>Bacteria</taxon>
        <taxon>Candidatus Joergenseniibacteriota</taxon>
    </lineage>
</organism>
<comment type="caution">
    <text evidence="1">The sequence shown here is derived from an EMBL/GenBank/DDBJ whole genome shotgun (WGS) entry which is preliminary data.</text>
</comment>
<dbReference type="EMBL" id="LCKF01000005">
    <property type="protein sequence ID" value="KKT92181.1"/>
    <property type="molecule type" value="Genomic_DNA"/>
</dbReference>